<reference evidence="10 11" key="1">
    <citation type="submission" date="2019-03" db="EMBL/GenBank/DDBJ databases">
        <title>Genomic Encyclopedia of Type Strains, Phase IV (KMG-IV): sequencing the most valuable type-strain genomes for metagenomic binning, comparative biology and taxonomic classification.</title>
        <authorList>
            <person name="Goeker M."/>
        </authorList>
    </citation>
    <scope>NUCLEOTIDE SEQUENCE [LARGE SCALE GENOMIC DNA]</scope>
    <source>
        <strain evidence="10 11">DSM 18577</strain>
    </source>
</reference>
<feature type="region of interest" description="Disordered" evidence="8">
    <location>
        <begin position="263"/>
        <end position="290"/>
    </location>
</feature>
<accession>A0A4R1K1A5</accession>
<evidence type="ECO:0000313" key="10">
    <source>
        <dbReference type="EMBL" id="TCK57745.1"/>
    </source>
</evidence>
<sequence>MKQQNPSLWNECLAEIIGTGMFMFMGTGCVAALVLTSAQFGQWEISIIWGLAVAIAIYSVGGISGAHINPAVTLALASFMGFKWQKVPFYIVSQFIGSAIGAGLTYLLYQPLFTHWEIQHHVVRGTIESLQTAGIFTTFANANISTVHAMFVEMVITAILMLGILAFGDDKNIGPKGIYTGTLVGILVAVIGASLGPLTGFSMNPARDLAPRIMIDWLGWGHLAMTGGRPHIYAWAPIVGAILGAQIGAALYSRVLARAMPKSESTAPEVTEAQERESSLPPAAHQSSKV</sequence>
<dbReference type="PANTHER" id="PTHR43829:SF9">
    <property type="entry name" value="AQUAPORIN-9"/>
    <property type="match status" value="1"/>
</dbReference>
<comment type="subcellular location">
    <subcellularLocation>
        <location evidence="1">Membrane</location>
        <topology evidence="1">Multi-pass membrane protein</topology>
    </subcellularLocation>
</comment>
<feature type="transmembrane region" description="Helical" evidence="9">
    <location>
        <begin position="179"/>
        <end position="198"/>
    </location>
</feature>
<evidence type="ECO:0000313" key="11">
    <source>
        <dbReference type="Proteomes" id="UP000295565"/>
    </source>
</evidence>
<protein>
    <submittedName>
        <fullName evidence="10">Glycerol uptake facilitator protein</fullName>
    </submittedName>
</protein>
<dbReference type="PANTHER" id="PTHR43829">
    <property type="entry name" value="AQUAPORIN OR AQUAGLYCEROPORIN RELATED"/>
    <property type="match status" value="1"/>
</dbReference>
<feature type="transmembrane region" description="Helical" evidence="9">
    <location>
        <begin position="47"/>
        <end position="68"/>
    </location>
</feature>
<evidence type="ECO:0000256" key="2">
    <source>
        <dbReference type="ARBA" id="ARBA00006175"/>
    </source>
</evidence>
<dbReference type="NCBIfam" id="TIGR00861">
    <property type="entry name" value="MIP"/>
    <property type="match status" value="1"/>
</dbReference>
<dbReference type="CDD" id="cd00333">
    <property type="entry name" value="MIP"/>
    <property type="match status" value="1"/>
</dbReference>
<evidence type="ECO:0000256" key="7">
    <source>
        <dbReference type="RuleBase" id="RU000477"/>
    </source>
</evidence>
<dbReference type="GO" id="GO:0005886">
    <property type="term" value="C:plasma membrane"/>
    <property type="evidence" value="ECO:0007669"/>
    <property type="project" value="TreeGrafter"/>
</dbReference>
<dbReference type="InterPro" id="IPR023271">
    <property type="entry name" value="Aquaporin-like"/>
</dbReference>
<gene>
    <name evidence="10" type="ORF">EV690_1439</name>
</gene>
<dbReference type="RefSeq" id="WP_131912292.1">
    <property type="nucleotide sequence ID" value="NZ_OU594967.1"/>
</dbReference>
<dbReference type="InterPro" id="IPR000425">
    <property type="entry name" value="MIP"/>
</dbReference>
<feature type="transmembrane region" description="Helical" evidence="9">
    <location>
        <begin position="12"/>
        <end position="35"/>
    </location>
</feature>
<comment type="caution">
    <text evidence="10">The sequence shown here is derived from an EMBL/GenBank/DDBJ whole genome shotgun (WGS) entry which is preliminary data.</text>
</comment>
<dbReference type="AlphaFoldDB" id="A0A4R1K1A5"/>
<dbReference type="InterPro" id="IPR022357">
    <property type="entry name" value="MIP_CS"/>
</dbReference>
<dbReference type="Gene3D" id="1.20.1080.10">
    <property type="entry name" value="Glycerol uptake facilitator protein"/>
    <property type="match status" value="1"/>
</dbReference>
<evidence type="ECO:0000256" key="1">
    <source>
        <dbReference type="ARBA" id="ARBA00004141"/>
    </source>
</evidence>
<dbReference type="EMBL" id="SMGD01000012">
    <property type="protein sequence ID" value="TCK57745.1"/>
    <property type="molecule type" value="Genomic_DNA"/>
</dbReference>
<dbReference type="PROSITE" id="PS51257">
    <property type="entry name" value="PROKAR_LIPOPROTEIN"/>
    <property type="match status" value="1"/>
</dbReference>
<dbReference type="PROSITE" id="PS00221">
    <property type="entry name" value="MIP"/>
    <property type="match status" value="1"/>
</dbReference>
<feature type="transmembrane region" description="Helical" evidence="9">
    <location>
        <begin position="147"/>
        <end position="167"/>
    </location>
</feature>
<keyword evidence="3 7" id="KW-0813">Transport</keyword>
<proteinExistence type="inferred from homology"/>
<feature type="transmembrane region" description="Helical" evidence="9">
    <location>
        <begin position="232"/>
        <end position="252"/>
    </location>
</feature>
<evidence type="ECO:0000256" key="3">
    <source>
        <dbReference type="ARBA" id="ARBA00022448"/>
    </source>
</evidence>
<keyword evidence="11" id="KW-1185">Reference proteome</keyword>
<evidence type="ECO:0000256" key="8">
    <source>
        <dbReference type="SAM" id="MobiDB-lite"/>
    </source>
</evidence>
<evidence type="ECO:0000256" key="9">
    <source>
        <dbReference type="SAM" id="Phobius"/>
    </source>
</evidence>
<evidence type="ECO:0000256" key="6">
    <source>
        <dbReference type="ARBA" id="ARBA00023136"/>
    </source>
</evidence>
<dbReference type="Proteomes" id="UP000295565">
    <property type="component" value="Unassembled WGS sequence"/>
</dbReference>
<feature type="transmembrane region" description="Helical" evidence="9">
    <location>
        <begin position="89"/>
        <end position="109"/>
    </location>
</feature>
<dbReference type="GO" id="GO:0015254">
    <property type="term" value="F:glycerol channel activity"/>
    <property type="evidence" value="ECO:0007669"/>
    <property type="project" value="TreeGrafter"/>
</dbReference>
<dbReference type="OrthoDB" id="9807293at2"/>
<evidence type="ECO:0000256" key="4">
    <source>
        <dbReference type="ARBA" id="ARBA00022692"/>
    </source>
</evidence>
<dbReference type="SUPFAM" id="SSF81338">
    <property type="entry name" value="Aquaporin-like"/>
    <property type="match status" value="1"/>
</dbReference>
<keyword evidence="6 9" id="KW-0472">Membrane</keyword>
<dbReference type="Pfam" id="PF00230">
    <property type="entry name" value="MIP"/>
    <property type="match status" value="1"/>
</dbReference>
<evidence type="ECO:0000256" key="5">
    <source>
        <dbReference type="ARBA" id="ARBA00022989"/>
    </source>
</evidence>
<keyword evidence="5 9" id="KW-1133">Transmembrane helix</keyword>
<dbReference type="InterPro" id="IPR050363">
    <property type="entry name" value="MIP/Aquaporin"/>
</dbReference>
<comment type="similarity">
    <text evidence="2 7">Belongs to the MIP/aquaporin (TC 1.A.8) family.</text>
</comment>
<name>A0A4R1K1A5_9GAMM</name>
<organism evidence="10 11">
    <name type="scientific">Celerinatantimonas diazotrophica</name>
    <dbReference type="NCBI Taxonomy" id="412034"/>
    <lineage>
        <taxon>Bacteria</taxon>
        <taxon>Pseudomonadati</taxon>
        <taxon>Pseudomonadota</taxon>
        <taxon>Gammaproteobacteria</taxon>
        <taxon>Celerinatantimonadaceae</taxon>
        <taxon>Celerinatantimonas</taxon>
    </lineage>
</organism>
<keyword evidence="4 7" id="KW-0812">Transmembrane</keyword>
<dbReference type="PRINTS" id="PR00783">
    <property type="entry name" value="MINTRINSICP"/>
</dbReference>